<organism evidence="12 13">
    <name type="scientific">Candidatus Hodgkinia cicadicola</name>
    <dbReference type="NCBI Taxonomy" id="573658"/>
    <lineage>
        <taxon>Bacteria</taxon>
        <taxon>Pseudomonadati</taxon>
        <taxon>Pseudomonadota</taxon>
        <taxon>Alphaproteobacteria</taxon>
        <taxon>Hyphomicrobiales</taxon>
        <taxon>Candidatus Hodgkinia</taxon>
    </lineage>
</organism>
<evidence type="ECO:0000256" key="7">
    <source>
        <dbReference type="ARBA" id="ARBA00022679"/>
    </source>
</evidence>
<evidence type="ECO:0000313" key="12">
    <source>
        <dbReference type="EMBL" id="PIM95058.1"/>
    </source>
</evidence>
<dbReference type="EC" id="2.4.2.17" evidence="3 10"/>
<comment type="pathway">
    <text evidence="2">Amino-acid biosynthesis; L-histidine biosynthesis; L-histidine from 5-phospho-alpha-D-ribose 1-diphosphate: step 1/9.</text>
</comment>
<evidence type="ECO:0000256" key="9">
    <source>
        <dbReference type="ARBA" id="ARBA00024861"/>
    </source>
</evidence>
<dbReference type="PANTHER" id="PTHR21403:SF8">
    <property type="entry name" value="ATP PHOSPHORIBOSYLTRANSFERASE"/>
    <property type="match status" value="1"/>
</dbReference>
<keyword evidence="7 12" id="KW-0808">Transferase</keyword>
<evidence type="ECO:0000313" key="13">
    <source>
        <dbReference type="Proteomes" id="UP000229707"/>
    </source>
</evidence>
<evidence type="ECO:0000256" key="10">
    <source>
        <dbReference type="NCBIfam" id="TIGR00070"/>
    </source>
</evidence>
<keyword evidence="5" id="KW-0028">Amino-acid biosynthesis</keyword>
<gene>
    <name evidence="12" type="primary">hisG</name>
    <name evidence="12" type="ORF">MAGCAS_118</name>
</gene>
<dbReference type="Proteomes" id="UP000229707">
    <property type="component" value="Unassembled WGS sequence"/>
</dbReference>
<comment type="function">
    <text evidence="9">Catalyzes the condensation of ATP and 5-phosphoribose 1-diphosphate to form N'-(5'-phosphoribosyl)-ATP (PR-ATP). Has a crucial role in the pathway because the rate of histidine biosynthesis seems to be controlled primarily by regulation of HisG enzymatic activity.</text>
</comment>
<comment type="catalytic activity">
    <reaction evidence="1">
        <text>1-(5-phospho-beta-D-ribosyl)-ATP + diphosphate = 5-phospho-alpha-D-ribose 1-diphosphate + ATP</text>
        <dbReference type="Rhea" id="RHEA:18473"/>
        <dbReference type="ChEBI" id="CHEBI:30616"/>
        <dbReference type="ChEBI" id="CHEBI:33019"/>
        <dbReference type="ChEBI" id="CHEBI:58017"/>
        <dbReference type="ChEBI" id="CHEBI:73183"/>
        <dbReference type="EC" id="2.4.2.17"/>
    </reaction>
</comment>
<reference evidence="12" key="1">
    <citation type="submission" date="2017-09" db="EMBL/GenBank/DDBJ databases">
        <authorList>
            <person name="Campbell M.A."/>
            <person name="Lukasik P."/>
            <person name="Simon C."/>
            <person name="McCutcheon J.P."/>
        </authorList>
    </citation>
    <scope>NUCLEOTIDE SEQUENCE [LARGE SCALE GENOMIC DNA]</scope>
    <source>
        <strain evidence="12">MAGCAS</strain>
    </source>
</reference>
<evidence type="ECO:0000256" key="4">
    <source>
        <dbReference type="ARBA" id="ARBA00020998"/>
    </source>
</evidence>
<name>A0ABX4MF20_9HYPH</name>
<proteinExistence type="predicted"/>
<dbReference type="InterPro" id="IPR013820">
    <property type="entry name" value="ATP_PRibTrfase_cat"/>
</dbReference>
<protein>
    <recommendedName>
        <fullName evidence="4 10">ATP phosphoribosyltransferase</fullName>
        <ecNumber evidence="3 10">2.4.2.17</ecNumber>
    </recommendedName>
</protein>
<feature type="domain" description="ATP phosphoribosyltransferase catalytic" evidence="11">
    <location>
        <begin position="63"/>
        <end position="217"/>
    </location>
</feature>
<dbReference type="Pfam" id="PF01634">
    <property type="entry name" value="HisG"/>
    <property type="match status" value="1"/>
</dbReference>
<keyword evidence="6 12" id="KW-0328">Glycosyltransferase</keyword>
<evidence type="ECO:0000256" key="1">
    <source>
        <dbReference type="ARBA" id="ARBA00000915"/>
    </source>
</evidence>
<evidence type="ECO:0000256" key="5">
    <source>
        <dbReference type="ARBA" id="ARBA00022605"/>
    </source>
</evidence>
<dbReference type="SUPFAM" id="SSF53850">
    <property type="entry name" value="Periplasmic binding protein-like II"/>
    <property type="match status" value="1"/>
</dbReference>
<dbReference type="NCBIfam" id="TIGR00070">
    <property type="entry name" value="hisG"/>
    <property type="match status" value="1"/>
</dbReference>
<dbReference type="PANTHER" id="PTHR21403">
    <property type="entry name" value="ATP PHOSPHORIBOSYLTRANSFERASE ATP-PRTASE"/>
    <property type="match status" value="1"/>
</dbReference>
<evidence type="ECO:0000256" key="8">
    <source>
        <dbReference type="ARBA" id="ARBA00023102"/>
    </source>
</evidence>
<keyword evidence="8" id="KW-0368">Histidine biosynthesis</keyword>
<evidence type="ECO:0000256" key="3">
    <source>
        <dbReference type="ARBA" id="ARBA00011946"/>
    </source>
</evidence>
<evidence type="ECO:0000256" key="6">
    <source>
        <dbReference type="ARBA" id="ARBA00022676"/>
    </source>
</evidence>
<dbReference type="InterPro" id="IPR001348">
    <property type="entry name" value="ATP_PRibTrfase_HisG"/>
</dbReference>
<evidence type="ECO:0000259" key="11">
    <source>
        <dbReference type="Pfam" id="PF01634"/>
    </source>
</evidence>
<evidence type="ECO:0000256" key="2">
    <source>
        <dbReference type="ARBA" id="ARBA00004667"/>
    </source>
</evidence>
<dbReference type="GO" id="GO:0003879">
    <property type="term" value="F:ATP phosphoribosyltransferase activity"/>
    <property type="evidence" value="ECO:0007669"/>
    <property type="project" value="UniProtKB-EC"/>
</dbReference>
<sequence>MTQQTNMKLQPSLGLPSKGRIARTLETILKFNDLGIILSNSRCYLGKLTTSSNLEIRLMSAPNVASELTSGNLSFGLTGLDLMLETNNKHIKLLKRFNQSEAKINLLTPLSWSKSVNLPPLRLCLTPILSSKYQQISRHYITTKNIKQLHVTKCKSTTEIEPFVGISNIIIDITSSGSTAKTNLLNSSPTSIILTSTLCLFYNQTSKISSKINTLIHILCHLLTQQYYP</sequence>
<dbReference type="EMBL" id="NXGL01000015">
    <property type="protein sequence ID" value="PIM95058.1"/>
    <property type="molecule type" value="Genomic_DNA"/>
</dbReference>
<accession>A0ABX4MF20</accession>
<keyword evidence="13" id="KW-1185">Reference proteome</keyword>
<dbReference type="Gene3D" id="3.40.190.10">
    <property type="entry name" value="Periplasmic binding protein-like II"/>
    <property type="match status" value="2"/>
</dbReference>
<comment type="caution">
    <text evidence="12">The sequence shown here is derived from an EMBL/GenBank/DDBJ whole genome shotgun (WGS) entry which is preliminary data.</text>
</comment>